<keyword evidence="2" id="KW-1185">Reference proteome</keyword>
<dbReference type="EMBL" id="ASGP02000002">
    <property type="protein sequence ID" value="KAH9520949.1"/>
    <property type="molecule type" value="Genomic_DNA"/>
</dbReference>
<name>A0A922I6I8_DERFA</name>
<dbReference type="AlphaFoldDB" id="A0A922I6I8"/>
<sequence length="326" mass="38862">MEYYNQWKFGFFKPRAGGYCTSLNWKILGICTFTRHIPIQKEVASMQTMFEFDQSIINGINTDIRQHQTVFKRILGRLRHSIRRRRRNHGYYNDEDNCQLQNIFENEHLQDGLIFPKEEKQKVPPKPKPIITDDNDKKGLQIVQLKEQPHHCYYRHCSENYRLFIRDRYSNESFLINGGSDISLFPNEIQFWNHYRSKELKKWQKQCKKQYGVQINGANMVFGESLIGTGDDCKKQEQMKITGKFFIALDFGFGHEFVFEFYLCETEYPVIGADFLAHYHLLPDYLCQQLIDFDYHRKVDCQLFPTVVDRRNVRSLVNIRQPPSEI</sequence>
<accession>A0A922I6I8</accession>
<reference evidence="1" key="1">
    <citation type="submission" date="2013-05" db="EMBL/GenBank/DDBJ databases">
        <authorList>
            <person name="Yim A.K.Y."/>
            <person name="Chan T.F."/>
            <person name="Ji K.M."/>
            <person name="Liu X.Y."/>
            <person name="Zhou J.W."/>
            <person name="Li R.Q."/>
            <person name="Yang K.Y."/>
            <person name="Li J."/>
            <person name="Li M."/>
            <person name="Law P.T.W."/>
            <person name="Wu Y.L."/>
            <person name="Cai Z.L."/>
            <person name="Qin H."/>
            <person name="Bao Y."/>
            <person name="Leung R.K.K."/>
            <person name="Ng P.K.S."/>
            <person name="Zou J."/>
            <person name="Zhong X.J."/>
            <person name="Ran P.X."/>
            <person name="Zhong N.S."/>
            <person name="Liu Z.G."/>
            <person name="Tsui S.K.W."/>
        </authorList>
    </citation>
    <scope>NUCLEOTIDE SEQUENCE</scope>
    <source>
        <strain evidence="1">Derf</strain>
        <tissue evidence="1">Whole organism</tissue>
    </source>
</reference>
<gene>
    <name evidence="1" type="ORF">DERF_004626</name>
</gene>
<dbReference type="Proteomes" id="UP000790347">
    <property type="component" value="Unassembled WGS sequence"/>
</dbReference>
<evidence type="ECO:0000313" key="1">
    <source>
        <dbReference type="EMBL" id="KAH9520949.1"/>
    </source>
</evidence>
<comment type="caution">
    <text evidence="1">The sequence shown here is derived from an EMBL/GenBank/DDBJ whole genome shotgun (WGS) entry which is preliminary data.</text>
</comment>
<organism evidence="1 2">
    <name type="scientific">Dermatophagoides farinae</name>
    <name type="common">American house dust mite</name>
    <dbReference type="NCBI Taxonomy" id="6954"/>
    <lineage>
        <taxon>Eukaryota</taxon>
        <taxon>Metazoa</taxon>
        <taxon>Ecdysozoa</taxon>
        <taxon>Arthropoda</taxon>
        <taxon>Chelicerata</taxon>
        <taxon>Arachnida</taxon>
        <taxon>Acari</taxon>
        <taxon>Acariformes</taxon>
        <taxon>Sarcoptiformes</taxon>
        <taxon>Astigmata</taxon>
        <taxon>Psoroptidia</taxon>
        <taxon>Analgoidea</taxon>
        <taxon>Pyroglyphidae</taxon>
        <taxon>Dermatophagoidinae</taxon>
        <taxon>Dermatophagoides</taxon>
    </lineage>
</organism>
<reference evidence="1" key="2">
    <citation type="journal article" date="2022" name="Res Sq">
        <title>Comparative Genomics Reveals Insights into the Divergent Evolution of Astigmatic Mites and Household Pest Adaptations.</title>
        <authorList>
            <person name="Xiong Q."/>
            <person name="Wan A.T.-Y."/>
            <person name="Liu X.-Y."/>
            <person name="Fung C.S.-H."/>
            <person name="Xiao X."/>
            <person name="Malainual N."/>
            <person name="Hou J."/>
            <person name="Wang L."/>
            <person name="Wang M."/>
            <person name="Yang K."/>
            <person name="Cui Y."/>
            <person name="Leung E."/>
            <person name="Nong W."/>
            <person name="Shin S.-K."/>
            <person name="Au S."/>
            <person name="Jeong K.Y."/>
            <person name="Chew F.T."/>
            <person name="Hui J."/>
            <person name="Leung T.F."/>
            <person name="Tungtrongchitr A."/>
            <person name="Zhong N."/>
            <person name="Liu Z."/>
            <person name="Tsui S."/>
        </authorList>
    </citation>
    <scope>NUCLEOTIDE SEQUENCE</scope>
    <source>
        <strain evidence="1">Derf</strain>
        <tissue evidence="1">Whole organism</tissue>
    </source>
</reference>
<evidence type="ECO:0000313" key="2">
    <source>
        <dbReference type="Proteomes" id="UP000790347"/>
    </source>
</evidence>
<proteinExistence type="predicted"/>
<protein>
    <submittedName>
        <fullName evidence="1">Uncharacterized protein</fullName>
    </submittedName>
</protein>